<dbReference type="GO" id="GO:0005829">
    <property type="term" value="C:cytosol"/>
    <property type="evidence" value="ECO:0007669"/>
    <property type="project" value="TreeGrafter"/>
</dbReference>
<accession>A0A9Q3W3M8</accession>
<dbReference type="InterPro" id="IPR039255">
    <property type="entry name" value="YceD_bac"/>
</dbReference>
<evidence type="ECO:0000256" key="6">
    <source>
        <dbReference type="SAM" id="MobiDB-lite"/>
    </source>
</evidence>
<evidence type="ECO:0000256" key="4">
    <source>
        <dbReference type="ARBA" id="ARBA00022517"/>
    </source>
</evidence>
<evidence type="ECO:0000256" key="5">
    <source>
        <dbReference type="ARBA" id="ARBA00031841"/>
    </source>
</evidence>
<dbReference type="GeneID" id="94687262"/>
<evidence type="ECO:0000313" key="7">
    <source>
        <dbReference type="EMBL" id="MCE7507966.1"/>
    </source>
</evidence>
<evidence type="ECO:0000256" key="1">
    <source>
        <dbReference type="ARBA" id="ARBA00002868"/>
    </source>
</evidence>
<evidence type="ECO:0000256" key="3">
    <source>
        <dbReference type="ARBA" id="ARBA00015716"/>
    </source>
</evidence>
<gene>
    <name evidence="7" type="ORF">LZG35_04910</name>
</gene>
<dbReference type="GO" id="GO:0042254">
    <property type="term" value="P:ribosome biogenesis"/>
    <property type="evidence" value="ECO:0007669"/>
    <property type="project" value="UniProtKB-KW"/>
</dbReference>
<reference evidence="7" key="1">
    <citation type="submission" date="2022-01" db="EMBL/GenBank/DDBJ databases">
        <authorList>
            <person name="Karlyshev A.V."/>
            <person name="Jaspars M."/>
        </authorList>
    </citation>
    <scope>NUCLEOTIDE SEQUENCE</scope>
    <source>
        <strain evidence="7">AGSA3-2</strain>
    </source>
</reference>
<dbReference type="PANTHER" id="PTHR38099:SF1">
    <property type="entry name" value="LARGE RIBOSOMAL RNA SUBUNIT ACCUMULATION PROTEIN YCED"/>
    <property type="match status" value="1"/>
</dbReference>
<dbReference type="PANTHER" id="PTHR38099">
    <property type="entry name" value="LARGE RIBOSOMAL RNA SUBUNIT ACCUMULATION PROTEIN YCED"/>
    <property type="match status" value="1"/>
</dbReference>
<organism evidence="7 8">
    <name type="scientific">Alloalcanivorax xenomutans</name>
    <dbReference type="NCBI Taxonomy" id="1094342"/>
    <lineage>
        <taxon>Bacteria</taxon>
        <taxon>Pseudomonadati</taxon>
        <taxon>Pseudomonadota</taxon>
        <taxon>Gammaproteobacteria</taxon>
        <taxon>Oceanospirillales</taxon>
        <taxon>Alcanivoracaceae</taxon>
        <taxon>Alloalcanivorax</taxon>
    </lineage>
</organism>
<comment type="similarity">
    <text evidence="2">Belongs to the DUF177 domain family.</text>
</comment>
<evidence type="ECO:0000313" key="8">
    <source>
        <dbReference type="Proteomes" id="UP001107961"/>
    </source>
</evidence>
<dbReference type="AlphaFoldDB" id="A0A9Q3W3M8"/>
<dbReference type="InterPro" id="IPR003772">
    <property type="entry name" value="YceD"/>
</dbReference>
<dbReference type="KEGG" id="axe:P40_13215"/>
<proteinExistence type="inferred from homology"/>
<dbReference type="EMBL" id="JAJVKT010000004">
    <property type="protein sequence ID" value="MCE7507966.1"/>
    <property type="molecule type" value="Genomic_DNA"/>
</dbReference>
<comment type="caution">
    <text evidence="7">The sequence shown here is derived from an EMBL/GenBank/DDBJ whole genome shotgun (WGS) entry which is preliminary data.</text>
</comment>
<protein>
    <recommendedName>
        <fullName evidence="3">Large ribosomal RNA subunit accumulation protein YceD</fullName>
    </recommendedName>
    <alternativeName>
        <fullName evidence="5">23S rRNA accumulation protein YceD</fullName>
    </alternativeName>
</protein>
<dbReference type="Pfam" id="PF02620">
    <property type="entry name" value="YceD"/>
    <property type="match status" value="1"/>
</dbReference>
<keyword evidence="4" id="KW-0690">Ribosome biogenesis</keyword>
<comment type="function">
    <text evidence="1">Plays a role in synthesis, processing and/or stability of 23S rRNA.</text>
</comment>
<dbReference type="Proteomes" id="UP001107961">
    <property type="component" value="Unassembled WGS sequence"/>
</dbReference>
<sequence length="176" mass="19949">MFSGQLPPYLEPRKFADQERVIEGEARVGDLPRLREYRESLDQPVRVSLAFGRDEDGHRCVRGQVETTLVLICQRCLEPVHQRILANVDLTMVWSEEQAKALPAHLDPLLVTEERLPLADVLEEELLLAMPLVALHDQCPNPLPDTRDDGEDGEGRDKDNPDNPFAVLAQLKGRRK</sequence>
<dbReference type="RefSeq" id="WP_022994609.1">
    <property type="nucleotide sequence ID" value="NZ_CBDDTQ010000005.1"/>
</dbReference>
<keyword evidence="8" id="KW-1185">Reference proteome</keyword>
<evidence type="ECO:0000256" key="2">
    <source>
        <dbReference type="ARBA" id="ARBA00010740"/>
    </source>
</evidence>
<name>A0A9Q3W3M8_9GAMM</name>
<feature type="region of interest" description="Disordered" evidence="6">
    <location>
        <begin position="138"/>
        <end position="164"/>
    </location>
</feature>